<dbReference type="NCBIfam" id="TIGR00654">
    <property type="entry name" value="PhzF_family"/>
    <property type="match status" value="1"/>
</dbReference>
<dbReference type="GO" id="GO:0016853">
    <property type="term" value="F:isomerase activity"/>
    <property type="evidence" value="ECO:0007669"/>
    <property type="project" value="UniProtKB-KW"/>
</dbReference>
<keyword evidence="4" id="KW-1185">Reference proteome</keyword>
<comment type="similarity">
    <text evidence="1">Belongs to the PhzF family.</text>
</comment>
<keyword evidence="2" id="KW-0413">Isomerase</keyword>
<protein>
    <submittedName>
        <fullName evidence="3">Phenazine biosynthesis-like domain-containing protein 1</fullName>
    </submittedName>
</protein>
<proteinExistence type="inferred from homology"/>
<evidence type="ECO:0000256" key="2">
    <source>
        <dbReference type="ARBA" id="ARBA00023235"/>
    </source>
</evidence>
<evidence type="ECO:0000313" key="4">
    <source>
        <dbReference type="Proteomes" id="UP001165289"/>
    </source>
</evidence>
<sequence>MMTAICRKELAIYVVDSFSDNPYSGNPAAVCLVPFTCELTNEDKQKIASEMNHSETAFIQELNSEETFDKSSQFNLQWFTPTCEVSMCGHATLASAYVLFTESHNCNKEIAFFAKCGLLTTQFTPEGAVSMDFPLAILVSTGYQILLATQQIIS</sequence>
<dbReference type="PANTHER" id="PTHR13774:SF17">
    <property type="entry name" value="PHENAZINE BIOSYNTHESIS-LIKE DOMAIN-CONTAINING PROTEIN"/>
    <property type="match status" value="1"/>
</dbReference>
<name>A0AAV7JSG6_9METZ</name>
<comment type="caution">
    <text evidence="3">The sequence shown here is derived from an EMBL/GenBank/DDBJ whole genome shotgun (WGS) entry which is preliminary data.</text>
</comment>
<dbReference type="AlphaFoldDB" id="A0AAV7JSG6"/>
<evidence type="ECO:0000256" key="1">
    <source>
        <dbReference type="ARBA" id="ARBA00008270"/>
    </source>
</evidence>
<organism evidence="3 4">
    <name type="scientific">Oopsacas minuta</name>
    <dbReference type="NCBI Taxonomy" id="111878"/>
    <lineage>
        <taxon>Eukaryota</taxon>
        <taxon>Metazoa</taxon>
        <taxon>Porifera</taxon>
        <taxon>Hexactinellida</taxon>
        <taxon>Hexasterophora</taxon>
        <taxon>Lyssacinosida</taxon>
        <taxon>Leucopsacidae</taxon>
        <taxon>Oopsacas</taxon>
    </lineage>
</organism>
<dbReference type="PANTHER" id="PTHR13774">
    <property type="entry name" value="PHENAZINE BIOSYNTHESIS PROTEIN"/>
    <property type="match status" value="1"/>
</dbReference>
<dbReference type="GO" id="GO:0005737">
    <property type="term" value="C:cytoplasm"/>
    <property type="evidence" value="ECO:0007669"/>
    <property type="project" value="TreeGrafter"/>
</dbReference>
<dbReference type="InterPro" id="IPR003719">
    <property type="entry name" value="Phenazine_PhzF-like"/>
</dbReference>
<gene>
    <name evidence="3" type="ORF">LOD99_4894</name>
</gene>
<reference evidence="3 4" key="1">
    <citation type="journal article" date="2023" name="BMC Biol.">
        <title>The compact genome of the sponge Oopsacas minuta (Hexactinellida) is lacking key metazoan core genes.</title>
        <authorList>
            <person name="Santini S."/>
            <person name="Schenkelaars Q."/>
            <person name="Jourda C."/>
            <person name="Duchesne M."/>
            <person name="Belahbib H."/>
            <person name="Rocher C."/>
            <person name="Selva M."/>
            <person name="Riesgo A."/>
            <person name="Vervoort M."/>
            <person name="Leys S.P."/>
            <person name="Kodjabachian L."/>
            <person name="Le Bivic A."/>
            <person name="Borchiellini C."/>
            <person name="Claverie J.M."/>
            <person name="Renard E."/>
        </authorList>
    </citation>
    <scope>NUCLEOTIDE SEQUENCE [LARGE SCALE GENOMIC DNA]</scope>
    <source>
        <strain evidence="3">SPO-2</strain>
    </source>
</reference>
<dbReference type="SUPFAM" id="SSF54506">
    <property type="entry name" value="Diaminopimelate epimerase-like"/>
    <property type="match status" value="1"/>
</dbReference>
<dbReference type="Proteomes" id="UP001165289">
    <property type="component" value="Unassembled WGS sequence"/>
</dbReference>
<dbReference type="Gene3D" id="3.10.310.10">
    <property type="entry name" value="Diaminopimelate Epimerase, Chain A, domain 1"/>
    <property type="match status" value="1"/>
</dbReference>
<dbReference type="Pfam" id="PF02567">
    <property type="entry name" value="PhzC-PhzF"/>
    <property type="match status" value="1"/>
</dbReference>
<accession>A0AAV7JSG6</accession>
<dbReference type="EMBL" id="JAKMXF010000302">
    <property type="protein sequence ID" value="KAI6651646.1"/>
    <property type="molecule type" value="Genomic_DNA"/>
</dbReference>
<evidence type="ECO:0000313" key="3">
    <source>
        <dbReference type="EMBL" id="KAI6651646.1"/>
    </source>
</evidence>